<feature type="domain" description="EGF-like" evidence="4">
    <location>
        <begin position="84"/>
        <end position="116"/>
    </location>
</feature>
<accession>A0A182PKB2</accession>
<sequence length="168" mass="17858">MSNGVCKPSCSHCQNGTCVAPNQCICNKGYELNNAGTCVRKCNGVCLNGICSDTGECVCAEGYFSSPAITDFDGLANATLCIPNCDKPCQNGRCVGRNRCQCREGFQPSGDPVQCEPICMNDCSNGKCTAPNICQCNEGYRYEVDRCVPHANAGTSSPACRRRGRGDV</sequence>
<dbReference type="Pfam" id="PF12661">
    <property type="entry name" value="hEGF"/>
    <property type="match status" value="3"/>
</dbReference>
<evidence type="ECO:0000313" key="5">
    <source>
        <dbReference type="EnsemblMetazoa" id="AEPI007378-PA"/>
    </source>
</evidence>
<dbReference type="InterPro" id="IPR009030">
    <property type="entry name" value="Growth_fac_rcpt_cys_sf"/>
</dbReference>
<keyword evidence="3" id="KW-1015">Disulfide bond</keyword>
<protein>
    <recommendedName>
        <fullName evidence="4">EGF-like domain-containing protein</fullName>
    </recommendedName>
</protein>
<reference evidence="6" key="1">
    <citation type="submission" date="2013-03" db="EMBL/GenBank/DDBJ databases">
        <title>The Genome Sequence of Anopheles epiroticus epiroticus2.</title>
        <authorList>
            <consortium name="The Broad Institute Genomics Platform"/>
            <person name="Neafsey D.E."/>
            <person name="Howell P."/>
            <person name="Walker B."/>
            <person name="Young S.K."/>
            <person name="Zeng Q."/>
            <person name="Gargeya S."/>
            <person name="Fitzgerald M."/>
            <person name="Haas B."/>
            <person name="Abouelleil A."/>
            <person name="Allen A.W."/>
            <person name="Alvarado L."/>
            <person name="Arachchi H.M."/>
            <person name="Berlin A.M."/>
            <person name="Chapman S.B."/>
            <person name="Gainer-Dewar J."/>
            <person name="Goldberg J."/>
            <person name="Griggs A."/>
            <person name="Gujja S."/>
            <person name="Hansen M."/>
            <person name="Howarth C."/>
            <person name="Imamovic A."/>
            <person name="Ireland A."/>
            <person name="Larimer J."/>
            <person name="McCowan C."/>
            <person name="Murphy C."/>
            <person name="Pearson M."/>
            <person name="Poon T.W."/>
            <person name="Priest M."/>
            <person name="Roberts A."/>
            <person name="Saif S."/>
            <person name="Shea T."/>
            <person name="Sisk P."/>
            <person name="Sykes S."/>
            <person name="Wortman J."/>
            <person name="Nusbaum C."/>
            <person name="Birren B."/>
        </authorList>
    </citation>
    <scope>NUCLEOTIDE SEQUENCE [LARGE SCALE GENOMIC DNA]</scope>
    <source>
        <strain evidence="6">Epiroticus2</strain>
    </source>
</reference>
<dbReference type="EnsemblMetazoa" id="AEPI007378-RA">
    <property type="protein sequence ID" value="AEPI007378-PA"/>
    <property type="gene ID" value="AEPI007378"/>
</dbReference>
<evidence type="ECO:0000259" key="4">
    <source>
        <dbReference type="SMART" id="SM00181"/>
    </source>
</evidence>
<keyword evidence="2" id="KW-0677">Repeat</keyword>
<proteinExistence type="predicted"/>
<evidence type="ECO:0000256" key="3">
    <source>
        <dbReference type="ARBA" id="ARBA00023157"/>
    </source>
</evidence>
<dbReference type="PANTHER" id="PTHR24047">
    <property type="entry name" value="FI01909P-RELATED"/>
    <property type="match status" value="1"/>
</dbReference>
<reference evidence="5" key="2">
    <citation type="submission" date="2020-05" db="UniProtKB">
        <authorList>
            <consortium name="EnsemblMetazoa"/>
        </authorList>
    </citation>
    <scope>IDENTIFICATION</scope>
    <source>
        <strain evidence="5">Epiroticus2</strain>
    </source>
</reference>
<dbReference type="VEuPathDB" id="VectorBase:AEPI007378"/>
<dbReference type="SUPFAM" id="SSF57184">
    <property type="entry name" value="Growth factor receptor domain"/>
    <property type="match status" value="1"/>
</dbReference>
<feature type="domain" description="EGF-like" evidence="4">
    <location>
        <begin position="5"/>
        <end position="39"/>
    </location>
</feature>
<dbReference type="SMART" id="SM00181">
    <property type="entry name" value="EGF"/>
    <property type="match status" value="4"/>
</dbReference>
<feature type="domain" description="EGF-like" evidence="4">
    <location>
        <begin position="118"/>
        <end position="148"/>
    </location>
</feature>
<dbReference type="InterPro" id="IPR013032">
    <property type="entry name" value="EGF-like_CS"/>
</dbReference>
<dbReference type="STRING" id="199890.A0A182PKB2"/>
<dbReference type="PANTHER" id="PTHR24047:SF29">
    <property type="entry name" value="EATER-RELATED"/>
    <property type="match status" value="1"/>
</dbReference>
<dbReference type="AlphaFoldDB" id="A0A182PKB2"/>
<dbReference type="Gene3D" id="2.10.25.10">
    <property type="entry name" value="Laminin"/>
    <property type="match status" value="3"/>
</dbReference>
<organism evidence="5 6">
    <name type="scientific">Anopheles epiroticus</name>
    <dbReference type="NCBI Taxonomy" id="199890"/>
    <lineage>
        <taxon>Eukaryota</taxon>
        <taxon>Metazoa</taxon>
        <taxon>Ecdysozoa</taxon>
        <taxon>Arthropoda</taxon>
        <taxon>Hexapoda</taxon>
        <taxon>Insecta</taxon>
        <taxon>Pterygota</taxon>
        <taxon>Neoptera</taxon>
        <taxon>Endopterygota</taxon>
        <taxon>Diptera</taxon>
        <taxon>Nematocera</taxon>
        <taxon>Culicoidea</taxon>
        <taxon>Culicidae</taxon>
        <taxon>Anophelinae</taxon>
        <taxon>Anopheles</taxon>
    </lineage>
</organism>
<dbReference type="Proteomes" id="UP000075885">
    <property type="component" value="Unassembled WGS sequence"/>
</dbReference>
<feature type="domain" description="EGF-like" evidence="4">
    <location>
        <begin position="41"/>
        <end position="82"/>
    </location>
</feature>
<name>A0A182PKB2_9DIPT</name>
<keyword evidence="6" id="KW-1185">Reference proteome</keyword>
<keyword evidence="1" id="KW-0245">EGF-like domain</keyword>
<evidence type="ECO:0000313" key="6">
    <source>
        <dbReference type="Proteomes" id="UP000075885"/>
    </source>
</evidence>
<dbReference type="InterPro" id="IPR000742">
    <property type="entry name" value="EGF"/>
</dbReference>
<evidence type="ECO:0000256" key="1">
    <source>
        <dbReference type="ARBA" id="ARBA00022536"/>
    </source>
</evidence>
<dbReference type="InterPro" id="IPR053255">
    <property type="entry name" value="EGF-like_domain"/>
</dbReference>
<evidence type="ECO:0000256" key="2">
    <source>
        <dbReference type="ARBA" id="ARBA00022737"/>
    </source>
</evidence>